<dbReference type="AlphaFoldDB" id="A0AAW0DCF4"/>
<comment type="caution">
    <text evidence="1">The sequence shown here is derived from an EMBL/GenBank/DDBJ whole genome shotgun (WGS) entry which is preliminary data.</text>
</comment>
<proteinExistence type="predicted"/>
<dbReference type="EMBL" id="JAWWNJ010000009">
    <property type="protein sequence ID" value="KAK7048877.1"/>
    <property type="molecule type" value="Genomic_DNA"/>
</dbReference>
<accession>A0AAW0DCF4</accession>
<sequence>MFLVARCGRRRCWTEFGWNCSVGVALLLTYTTTVSVTLKFISNCRRAVRCTFRLLDVRTSANQWIWLLVSIQFVPLEFDLLTRAFQFTHLIRGMIQNCGLRQAGAESVGTSPHIPSLQVTVEVPQLVYVSTSPLLGPGLVLLSLPSRNLFKIQKSRYNSHSTDSLPVQPMNDIYDELSARNDFAQVLCYVPQASLSLVLAHSDRVVQRISSSHAYLTRLSDLTDLRASGVAYGSRRRFQCYVRRQAVEFAVFADLGVLTETRWAALSTEVGGGGGDGGDGVVEMRGRARWRWESASCIKRGVGASGGVVSVGKRAEQRGGMQAVCVNVEVQARWNGVERVVRRGWRSSA</sequence>
<evidence type="ECO:0000313" key="2">
    <source>
        <dbReference type="Proteomes" id="UP001362999"/>
    </source>
</evidence>
<gene>
    <name evidence="1" type="ORF">R3P38DRAFT_2764791</name>
</gene>
<keyword evidence="2" id="KW-1185">Reference proteome</keyword>
<organism evidence="1 2">
    <name type="scientific">Favolaschia claudopus</name>
    <dbReference type="NCBI Taxonomy" id="2862362"/>
    <lineage>
        <taxon>Eukaryota</taxon>
        <taxon>Fungi</taxon>
        <taxon>Dikarya</taxon>
        <taxon>Basidiomycota</taxon>
        <taxon>Agaricomycotina</taxon>
        <taxon>Agaricomycetes</taxon>
        <taxon>Agaricomycetidae</taxon>
        <taxon>Agaricales</taxon>
        <taxon>Marasmiineae</taxon>
        <taxon>Mycenaceae</taxon>
        <taxon>Favolaschia</taxon>
    </lineage>
</organism>
<reference evidence="1 2" key="1">
    <citation type="journal article" date="2024" name="J Genomics">
        <title>Draft genome sequencing and assembly of Favolaschia claudopus CIRM-BRFM 2984 isolated from oak limbs.</title>
        <authorList>
            <person name="Navarro D."/>
            <person name="Drula E."/>
            <person name="Chaduli D."/>
            <person name="Cazenave R."/>
            <person name="Ahrendt S."/>
            <person name="Wang J."/>
            <person name="Lipzen A."/>
            <person name="Daum C."/>
            <person name="Barry K."/>
            <person name="Grigoriev I.V."/>
            <person name="Favel A."/>
            <person name="Rosso M.N."/>
            <person name="Martin F."/>
        </authorList>
    </citation>
    <scope>NUCLEOTIDE SEQUENCE [LARGE SCALE GENOMIC DNA]</scope>
    <source>
        <strain evidence="1 2">CIRM-BRFM 2984</strain>
    </source>
</reference>
<protein>
    <submittedName>
        <fullName evidence="1">Uncharacterized protein</fullName>
    </submittedName>
</protein>
<evidence type="ECO:0000313" key="1">
    <source>
        <dbReference type="EMBL" id="KAK7048877.1"/>
    </source>
</evidence>
<dbReference type="Proteomes" id="UP001362999">
    <property type="component" value="Unassembled WGS sequence"/>
</dbReference>
<name>A0AAW0DCF4_9AGAR</name>